<dbReference type="RefSeq" id="WP_073247919.1">
    <property type="nucleotide sequence ID" value="NZ_FQVG01000007.1"/>
</dbReference>
<dbReference type="Gene3D" id="3.40.50.1580">
    <property type="entry name" value="Nucleoside phosphorylase domain"/>
    <property type="match status" value="1"/>
</dbReference>
<proteinExistence type="predicted"/>
<dbReference type="SUPFAM" id="SSF53167">
    <property type="entry name" value="Purine and uridine phosphorylases"/>
    <property type="match status" value="1"/>
</dbReference>
<protein>
    <recommendedName>
        <fullName evidence="2">adenosylhomocysteine nucleosidase</fullName>
        <ecNumber evidence="2">3.2.2.9</ecNumber>
    </recommendedName>
</protein>
<dbReference type="PANTHER" id="PTHR46832:SF1">
    <property type="entry name" value="5'-METHYLTHIOADENOSINE_S-ADENOSYLHOMOCYSTEINE NUCLEOSIDASE"/>
    <property type="match status" value="1"/>
</dbReference>
<accession>A0A1M4UGE8</accession>
<evidence type="ECO:0000256" key="3">
    <source>
        <dbReference type="ARBA" id="ARBA00022605"/>
    </source>
</evidence>
<comment type="pathway">
    <text evidence="1">Amino-acid biosynthesis; L-methionine biosynthesis via salvage pathway; S-methyl-5-thio-alpha-D-ribose 1-phosphate from S-methyl-5'-thioadenosine (hydrolase route): step 1/2.</text>
</comment>
<evidence type="ECO:0000313" key="8">
    <source>
        <dbReference type="Proteomes" id="UP000184423"/>
    </source>
</evidence>
<dbReference type="UniPathway" id="UPA00904">
    <property type="reaction ID" value="UER00871"/>
</dbReference>
<dbReference type="CDD" id="cd09008">
    <property type="entry name" value="MTAN"/>
    <property type="match status" value="1"/>
</dbReference>
<dbReference type="InterPro" id="IPR010049">
    <property type="entry name" value="MTA_SAH_Nsdase"/>
</dbReference>
<reference evidence="8" key="1">
    <citation type="submission" date="2016-11" db="EMBL/GenBank/DDBJ databases">
        <authorList>
            <person name="Varghese N."/>
            <person name="Submissions S."/>
        </authorList>
    </citation>
    <scope>NUCLEOTIDE SEQUENCE [LARGE SCALE GENOMIC DNA]</scope>
    <source>
        <strain evidence="8">DSM 10124</strain>
    </source>
</reference>
<evidence type="ECO:0000259" key="6">
    <source>
        <dbReference type="Pfam" id="PF01048"/>
    </source>
</evidence>
<dbReference type="EC" id="3.2.2.9" evidence="2"/>
<dbReference type="GO" id="GO:0005829">
    <property type="term" value="C:cytosol"/>
    <property type="evidence" value="ECO:0007669"/>
    <property type="project" value="TreeGrafter"/>
</dbReference>
<evidence type="ECO:0000256" key="1">
    <source>
        <dbReference type="ARBA" id="ARBA00004945"/>
    </source>
</evidence>
<dbReference type="InterPro" id="IPR035994">
    <property type="entry name" value="Nucleoside_phosphorylase_sf"/>
</dbReference>
<dbReference type="GO" id="GO:0008782">
    <property type="term" value="F:adenosylhomocysteine nucleosidase activity"/>
    <property type="evidence" value="ECO:0007669"/>
    <property type="project" value="UniProtKB-EC"/>
</dbReference>
<dbReference type="GO" id="GO:0019509">
    <property type="term" value="P:L-methionine salvage from methylthioadenosine"/>
    <property type="evidence" value="ECO:0007669"/>
    <property type="project" value="UniProtKB-UniPathway"/>
</dbReference>
<dbReference type="GO" id="GO:0008930">
    <property type="term" value="F:methylthioadenosine nucleosidase activity"/>
    <property type="evidence" value="ECO:0007669"/>
    <property type="project" value="InterPro"/>
</dbReference>
<dbReference type="GO" id="GO:0009164">
    <property type="term" value="P:nucleoside catabolic process"/>
    <property type="evidence" value="ECO:0007669"/>
    <property type="project" value="InterPro"/>
</dbReference>
<dbReference type="Proteomes" id="UP000184423">
    <property type="component" value="Unassembled WGS sequence"/>
</dbReference>
<evidence type="ECO:0000256" key="4">
    <source>
        <dbReference type="ARBA" id="ARBA00022801"/>
    </source>
</evidence>
<evidence type="ECO:0000256" key="5">
    <source>
        <dbReference type="ARBA" id="ARBA00023167"/>
    </source>
</evidence>
<gene>
    <name evidence="7" type="ORF">SAMN02746091_00657</name>
</gene>
<dbReference type="AlphaFoldDB" id="A0A1M4UGE8"/>
<keyword evidence="8" id="KW-1185">Reference proteome</keyword>
<evidence type="ECO:0000256" key="2">
    <source>
        <dbReference type="ARBA" id="ARBA00011974"/>
    </source>
</evidence>
<dbReference type="InterPro" id="IPR000845">
    <property type="entry name" value="Nucleoside_phosphorylase_d"/>
</dbReference>
<keyword evidence="3" id="KW-0028">Amino-acid biosynthesis</keyword>
<dbReference type="EMBL" id="FQVG01000007">
    <property type="protein sequence ID" value="SHE55799.1"/>
    <property type="molecule type" value="Genomic_DNA"/>
</dbReference>
<dbReference type="PANTHER" id="PTHR46832">
    <property type="entry name" value="5'-METHYLTHIOADENOSINE/S-ADENOSYLHOMOCYSTEINE NUCLEOSIDASE"/>
    <property type="match status" value="1"/>
</dbReference>
<dbReference type="NCBIfam" id="TIGR01704">
    <property type="entry name" value="MTA_SAH-Nsdase"/>
    <property type="match status" value="1"/>
</dbReference>
<dbReference type="Pfam" id="PF01048">
    <property type="entry name" value="PNP_UDP_1"/>
    <property type="match status" value="1"/>
</dbReference>
<keyword evidence="4" id="KW-0378">Hydrolase</keyword>
<dbReference type="GO" id="GO:0019284">
    <property type="term" value="P:L-methionine salvage from S-adenosylmethionine"/>
    <property type="evidence" value="ECO:0007669"/>
    <property type="project" value="TreeGrafter"/>
</dbReference>
<feature type="domain" description="Nucleoside phosphorylase" evidence="6">
    <location>
        <begin position="2"/>
        <end position="228"/>
    </location>
</feature>
<keyword evidence="5" id="KW-0486">Methionine biosynthesis</keyword>
<dbReference type="NCBIfam" id="NF004079">
    <property type="entry name" value="PRK05584.1"/>
    <property type="match status" value="1"/>
</dbReference>
<evidence type="ECO:0000313" key="7">
    <source>
        <dbReference type="EMBL" id="SHE55799.1"/>
    </source>
</evidence>
<organism evidence="7 8">
    <name type="scientific">Caloramator proteoclasticus DSM 10124</name>
    <dbReference type="NCBI Taxonomy" id="1121262"/>
    <lineage>
        <taxon>Bacteria</taxon>
        <taxon>Bacillati</taxon>
        <taxon>Bacillota</taxon>
        <taxon>Clostridia</taxon>
        <taxon>Eubacteriales</taxon>
        <taxon>Clostridiaceae</taxon>
        <taxon>Caloramator</taxon>
    </lineage>
</organism>
<name>A0A1M4UGE8_9CLOT</name>
<sequence>MRIGIIGAMDEEVIKIKESMEVERIEKKASMEFYLGKFLGKEIVVVRSGIGKVNAAVCTQILIDDFNVDAVINTGIAGGVYSEINVGDVVVSTDLVHHDFDTTAFGYEVGQVPRMEVYSFKADEKLVDIAVRSAEALKDFKVYSGRIISGDQFINSREKIKYFREKFNAYAVEMEGAAIAHVCYLNSVPFVVLRSISDKADGSAHVDYPTFMNRAIENSIGILSNMIRAM</sequence>